<dbReference type="Pfam" id="PF01040">
    <property type="entry name" value="UbiA"/>
    <property type="match status" value="1"/>
</dbReference>
<keyword evidence="6 8" id="KW-0472">Membrane</keyword>
<name>A0A419V697_9BACL</name>
<evidence type="ECO:0000256" key="5">
    <source>
        <dbReference type="ARBA" id="ARBA00022989"/>
    </source>
</evidence>
<feature type="transmembrane region" description="Helical" evidence="8">
    <location>
        <begin position="125"/>
        <end position="142"/>
    </location>
</feature>
<evidence type="ECO:0000256" key="4">
    <source>
        <dbReference type="ARBA" id="ARBA00022692"/>
    </source>
</evidence>
<gene>
    <name evidence="9" type="ORF">ATL39_1189</name>
</gene>
<protein>
    <recommendedName>
        <fullName evidence="2">heme o synthase</fullName>
        <ecNumber evidence="2">2.5.1.141</ecNumber>
    </recommendedName>
</protein>
<dbReference type="PANTHER" id="PTHR43448:SF2">
    <property type="entry name" value="PROTOHEME IX FARNESYLTRANSFERASE, MITOCHONDRIAL"/>
    <property type="match status" value="1"/>
</dbReference>
<dbReference type="GO" id="GO:0008495">
    <property type="term" value="F:protoheme IX farnesyltransferase activity"/>
    <property type="evidence" value="ECO:0007669"/>
    <property type="project" value="UniProtKB-EC"/>
</dbReference>
<keyword evidence="5 8" id="KW-1133">Transmembrane helix</keyword>
<comment type="catalytic activity">
    <reaction evidence="7">
        <text>heme b + (2E,6E)-farnesyl diphosphate + H2O = Fe(II)-heme o + diphosphate</text>
        <dbReference type="Rhea" id="RHEA:28070"/>
        <dbReference type="ChEBI" id="CHEBI:15377"/>
        <dbReference type="ChEBI" id="CHEBI:33019"/>
        <dbReference type="ChEBI" id="CHEBI:60344"/>
        <dbReference type="ChEBI" id="CHEBI:60530"/>
        <dbReference type="ChEBI" id="CHEBI:175763"/>
        <dbReference type="EC" id="2.5.1.141"/>
    </reaction>
</comment>
<evidence type="ECO:0000256" key="2">
    <source>
        <dbReference type="ARBA" id="ARBA00012292"/>
    </source>
</evidence>
<comment type="subcellular location">
    <subcellularLocation>
        <location evidence="1">Membrane</location>
        <topology evidence="1">Multi-pass membrane protein</topology>
    </subcellularLocation>
</comment>
<organism evidence="9 10">
    <name type="scientific">Sinobaca qinghaiensis</name>
    <dbReference type="NCBI Taxonomy" id="342944"/>
    <lineage>
        <taxon>Bacteria</taxon>
        <taxon>Bacillati</taxon>
        <taxon>Bacillota</taxon>
        <taxon>Bacilli</taxon>
        <taxon>Bacillales</taxon>
        <taxon>Sporolactobacillaceae</taxon>
        <taxon>Sinobaca</taxon>
    </lineage>
</organism>
<feature type="transmembrane region" description="Helical" evidence="8">
    <location>
        <begin position="62"/>
        <end position="82"/>
    </location>
</feature>
<keyword evidence="3 9" id="KW-0808">Transferase</keyword>
<dbReference type="GO" id="GO:0006783">
    <property type="term" value="P:heme biosynthetic process"/>
    <property type="evidence" value="ECO:0007669"/>
    <property type="project" value="InterPro"/>
</dbReference>
<accession>A0A419V697</accession>
<reference evidence="9 10" key="1">
    <citation type="submission" date="2018-09" db="EMBL/GenBank/DDBJ databases">
        <title>Genomic Encyclopedia of Archaeal and Bacterial Type Strains, Phase II (KMG-II): from individual species to whole genera.</title>
        <authorList>
            <person name="Goeker M."/>
        </authorList>
    </citation>
    <scope>NUCLEOTIDE SEQUENCE [LARGE SCALE GENOMIC DNA]</scope>
    <source>
        <strain evidence="9 10">DSM 17008</strain>
    </source>
</reference>
<evidence type="ECO:0000256" key="1">
    <source>
        <dbReference type="ARBA" id="ARBA00004141"/>
    </source>
</evidence>
<dbReference type="PANTHER" id="PTHR43448">
    <property type="entry name" value="PROTOHEME IX FARNESYLTRANSFERASE, MITOCHONDRIAL"/>
    <property type="match status" value="1"/>
</dbReference>
<feature type="transmembrane region" description="Helical" evidence="8">
    <location>
        <begin position="243"/>
        <end position="261"/>
    </location>
</feature>
<evidence type="ECO:0000256" key="8">
    <source>
        <dbReference type="SAM" id="Phobius"/>
    </source>
</evidence>
<evidence type="ECO:0000256" key="7">
    <source>
        <dbReference type="ARBA" id="ARBA00047690"/>
    </source>
</evidence>
<evidence type="ECO:0000313" key="9">
    <source>
        <dbReference type="EMBL" id="RKD75490.1"/>
    </source>
</evidence>
<dbReference type="RefSeq" id="WP_120192364.1">
    <property type="nucleotide sequence ID" value="NZ_RAPK01000007.1"/>
</dbReference>
<dbReference type="InterPro" id="IPR000537">
    <property type="entry name" value="UbiA_prenyltransferase"/>
</dbReference>
<feature type="transmembrane region" description="Helical" evidence="8">
    <location>
        <begin position="149"/>
        <end position="168"/>
    </location>
</feature>
<evidence type="ECO:0000256" key="3">
    <source>
        <dbReference type="ARBA" id="ARBA00022679"/>
    </source>
</evidence>
<dbReference type="Proteomes" id="UP000285120">
    <property type="component" value="Unassembled WGS sequence"/>
</dbReference>
<keyword evidence="4 8" id="KW-0812">Transmembrane</keyword>
<dbReference type="AlphaFoldDB" id="A0A419V697"/>
<feature type="transmembrane region" description="Helical" evidence="8">
    <location>
        <begin position="218"/>
        <end position="237"/>
    </location>
</feature>
<sequence length="295" mass="32107">MNRTESSADSLHHPAASGKNQFTARPFFLFRRTALLFSVFLITFTVMLAAEPFSSFQWQQNLHLFILTFAGTGLLLQGCFMVETLLGKKRGNVTEKKDKQTLGTGLLITAVGVMLLFSISMTTGLLGTAAAFGYIIGFAYWLKYRSSFGSFMQAGVFAVFPLIAWSAADDSLHAAAWILAFLFFIWYCTYSLALSVLKKEEYIKAGIPVLAVITGNKTAKLQSILYASVFILGALMLGQYGTVYLVSVMVGGAVWLIWLAAGLKMQSDKKWAAGALACSIGCFSIVLITMAIPAL</sequence>
<feature type="transmembrane region" description="Helical" evidence="8">
    <location>
        <begin position="174"/>
        <end position="197"/>
    </location>
</feature>
<evidence type="ECO:0000313" key="10">
    <source>
        <dbReference type="Proteomes" id="UP000285120"/>
    </source>
</evidence>
<dbReference type="EC" id="2.5.1.141" evidence="2"/>
<proteinExistence type="predicted"/>
<evidence type="ECO:0000256" key="6">
    <source>
        <dbReference type="ARBA" id="ARBA00023136"/>
    </source>
</evidence>
<comment type="caution">
    <text evidence="9">The sequence shown here is derived from an EMBL/GenBank/DDBJ whole genome shotgun (WGS) entry which is preliminary data.</text>
</comment>
<dbReference type="GO" id="GO:0016020">
    <property type="term" value="C:membrane"/>
    <property type="evidence" value="ECO:0007669"/>
    <property type="project" value="UniProtKB-SubCell"/>
</dbReference>
<feature type="transmembrane region" description="Helical" evidence="8">
    <location>
        <begin position="273"/>
        <end position="292"/>
    </location>
</feature>
<dbReference type="InterPro" id="IPR006369">
    <property type="entry name" value="Protohaem_IX_farnesylTrfase"/>
</dbReference>
<feature type="transmembrane region" description="Helical" evidence="8">
    <location>
        <begin position="102"/>
        <end position="119"/>
    </location>
</feature>
<keyword evidence="10" id="KW-1185">Reference proteome</keyword>
<feature type="transmembrane region" description="Helical" evidence="8">
    <location>
        <begin position="29"/>
        <end position="50"/>
    </location>
</feature>
<dbReference type="EMBL" id="RAPK01000007">
    <property type="protein sequence ID" value="RKD75490.1"/>
    <property type="molecule type" value="Genomic_DNA"/>
</dbReference>
<dbReference type="OrthoDB" id="9814417at2"/>